<proteinExistence type="predicted"/>
<evidence type="ECO:0000313" key="3">
    <source>
        <dbReference type="Proteomes" id="UP000279275"/>
    </source>
</evidence>
<dbReference type="RefSeq" id="WP_147471519.1">
    <property type="nucleotide sequence ID" value="NZ_RFFH01000003.1"/>
</dbReference>
<gene>
    <name evidence="2" type="ORF">EBN03_10510</name>
</gene>
<dbReference type="AlphaFoldDB" id="A0A3M2LFP8"/>
<keyword evidence="1" id="KW-0812">Transmembrane</keyword>
<evidence type="ECO:0000313" key="2">
    <source>
        <dbReference type="EMBL" id="RMI33538.1"/>
    </source>
</evidence>
<dbReference type="OrthoDB" id="1644899at2"/>
<keyword evidence="1" id="KW-0472">Membrane</keyword>
<name>A0A3M2LFP8_9NOCA</name>
<accession>A0A3M2LFP8</accession>
<feature type="transmembrane region" description="Helical" evidence="1">
    <location>
        <begin position="190"/>
        <end position="211"/>
    </location>
</feature>
<feature type="transmembrane region" description="Helical" evidence="1">
    <location>
        <begin position="94"/>
        <end position="116"/>
    </location>
</feature>
<dbReference type="Proteomes" id="UP000279275">
    <property type="component" value="Unassembled WGS sequence"/>
</dbReference>
<keyword evidence="3" id="KW-1185">Reference proteome</keyword>
<reference evidence="2 3" key="1">
    <citation type="submission" date="2018-10" db="EMBL/GenBank/DDBJ databases">
        <title>Isolation from cow dung.</title>
        <authorList>
            <person name="Ling L."/>
        </authorList>
    </citation>
    <scope>NUCLEOTIDE SEQUENCE [LARGE SCALE GENOMIC DNA]</scope>
    <source>
        <strain evidence="2 3">NEAU-LL90</strain>
    </source>
</reference>
<dbReference type="EMBL" id="RFFH01000003">
    <property type="protein sequence ID" value="RMI33538.1"/>
    <property type="molecule type" value="Genomic_DNA"/>
</dbReference>
<organism evidence="2 3">
    <name type="scientific">Nocardia stercoris</name>
    <dbReference type="NCBI Taxonomy" id="2483361"/>
    <lineage>
        <taxon>Bacteria</taxon>
        <taxon>Bacillati</taxon>
        <taxon>Actinomycetota</taxon>
        <taxon>Actinomycetes</taxon>
        <taxon>Mycobacteriales</taxon>
        <taxon>Nocardiaceae</taxon>
        <taxon>Nocardia</taxon>
    </lineage>
</organism>
<feature type="transmembrane region" description="Helical" evidence="1">
    <location>
        <begin position="19"/>
        <end position="36"/>
    </location>
</feature>
<protein>
    <submittedName>
        <fullName evidence="2">Uncharacterized protein</fullName>
    </submittedName>
</protein>
<comment type="caution">
    <text evidence="2">The sequence shown here is derived from an EMBL/GenBank/DDBJ whole genome shotgun (WGS) entry which is preliminary data.</text>
</comment>
<keyword evidence="1" id="KW-1133">Transmembrane helix</keyword>
<feature type="transmembrane region" description="Helical" evidence="1">
    <location>
        <begin position="217"/>
        <end position="237"/>
    </location>
</feature>
<sequence>MIERTEQTMVSTARKRIELIFNLSYLVSLWGLVVAMRRRRDRVPVEQRPEAERLREAFTLLAVGDTGHLALRSVSLARGEGRGFIRYRGQRASLIGLGEMATSITITLFYVLTLDAWRLRFRKSWDRFTGSLLGLSGLRLLLLAMPFNRWDRDETPPGWGVVRNLPLLSVGAGEMVMMRREADRAGDRTFRSLADAMAASFACYTPVILFARRIPQVGLLMIPKTVAYLYMAARVYFGMYRGTPQNTRSDQPAAAAVPVAAEV</sequence>
<evidence type="ECO:0000256" key="1">
    <source>
        <dbReference type="SAM" id="Phobius"/>
    </source>
</evidence>